<feature type="region of interest" description="Disordered" evidence="1">
    <location>
        <begin position="237"/>
        <end position="291"/>
    </location>
</feature>
<comment type="caution">
    <text evidence="2">The sequence shown here is derived from an EMBL/GenBank/DDBJ whole genome shotgun (WGS) entry which is preliminary data.</text>
</comment>
<sequence length="291" mass="32440">MPSSGVFVLGSFSRLTIALRPGDQRFKKLNLPLLLHPQTISVAAPKIAFEFQTQTKRRTRHFVQCNAYIDESTLQSVQNLSPPALAFNHFLQLLNGPWGSTQVGWWLGFILTPHHRPTTWRSAVQEVESSAAPPPPDNLCGCPKNSFRIPDANEAQNKSIIHDRDKHAKVARDDSDDEHVHIAAAAVGFHGHNVEQMVAAAAAPQSHWILATHNLPSNFDILDSRDPGIRESYLAAHAGPEPDRPISPTLSDLPFANTTPSQQQLKRRRQKEKKEQAAIARRRAEDDEFSM</sequence>
<evidence type="ECO:0000256" key="1">
    <source>
        <dbReference type="SAM" id="MobiDB-lite"/>
    </source>
</evidence>
<evidence type="ECO:0000313" key="2">
    <source>
        <dbReference type="EMBL" id="KAJ7607746.1"/>
    </source>
</evidence>
<dbReference type="Proteomes" id="UP001221142">
    <property type="component" value="Unassembled WGS sequence"/>
</dbReference>
<reference evidence="2" key="1">
    <citation type="submission" date="2023-03" db="EMBL/GenBank/DDBJ databases">
        <title>Massive genome expansion in bonnet fungi (Mycena s.s.) driven by repeated elements and novel gene families across ecological guilds.</title>
        <authorList>
            <consortium name="Lawrence Berkeley National Laboratory"/>
            <person name="Harder C.B."/>
            <person name="Miyauchi S."/>
            <person name="Viragh M."/>
            <person name="Kuo A."/>
            <person name="Thoen E."/>
            <person name="Andreopoulos B."/>
            <person name="Lu D."/>
            <person name="Skrede I."/>
            <person name="Drula E."/>
            <person name="Henrissat B."/>
            <person name="Morin E."/>
            <person name="Kohler A."/>
            <person name="Barry K."/>
            <person name="LaButti K."/>
            <person name="Morin E."/>
            <person name="Salamov A."/>
            <person name="Lipzen A."/>
            <person name="Mereny Z."/>
            <person name="Hegedus B."/>
            <person name="Baldrian P."/>
            <person name="Stursova M."/>
            <person name="Weitz H."/>
            <person name="Taylor A."/>
            <person name="Grigoriev I.V."/>
            <person name="Nagy L.G."/>
            <person name="Martin F."/>
            <person name="Kauserud H."/>
        </authorList>
    </citation>
    <scope>NUCLEOTIDE SEQUENCE</scope>
    <source>
        <strain evidence="2">9284</strain>
    </source>
</reference>
<evidence type="ECO:0000313" key="3">
    <source>
        <dbReference type="Proteomes" id="UP001221142"/>
    </source>
</evidence>
<protein>
    <submittedName>
        <fullName evidence="2">Uncharacterized protein</fullName>
    </submittedName>
</protein>
<proteinExistence type="predicted"/>
<name>A0AAD7B1E2_9AGAR</name>
<dbReference type="AlphaFoldDB" id="A0AAD7B1E2"/>
<keyword evidence="3" id="KW-1185">Reference proteome</keyword>
<organism evidence="2 3">
    <name type="scientific">Roridomyces roridus</name>
    <dbReference type="NCBI Taxonomy" id="1738132"/>
    <lineage>
        <taxon>Eukaryota</taxon>
        <taxon>Fungi</taxon>
        <taxon>Dikarya</taxon>
        <taxon>Basidiomycota</taxon>
        <taxon>Agaricomycotina</taxon>
        <taxon>Agaricomycetes</taxon>
        <taxon>Agaricomycetidae</taxon>
        <taxon>Agaricales</taxon>
        <taxon>Marasmiineae</taxon>
        <taxon>Mycenaceae</taxon>
        <taxon>Roridomyces</taxon>
    </lineage>
</organism>
<accession>A0AAD7B1E2</accession>
<dbReference type="EMBL" id="JARKIF010000048">
    <property type="protein sequence ID" value="KAJ7607746.1"/>
    <property type="molecule type" value="Genomic_DNA"/>
</dbReference>
<gene>
    <name evidence="2" type="ORF">FB45DRAFT_1011238</name>
</gene>